<comment type="caution">
    <text evidence="2">The sequence shown here is derived from an EMBL/GenBank/DDBJ whole genome shotgun (WGS) entry which is preliminary data.</text>
</comment>
<feature type="domain" description="VOC" evidence="1">
    <location>
        <begin position="4"/>
        <end position="121"/>
    </location>
</feature>
<gene>
    <name evidence="2" type="ORF">FAB82_07930</name>
</gene>
<dbReference type="Proteomes" id="UP000308760">
    <property type="component" value="Unassembled WGS sequence"/>
</dbReference>
<protein>
    <submittedName>
        <fullName evidence="2">VOC family protein</fullName>
    </submittedName>
</protein>
<sequence length="129" mass="14314">MSIQLNHTIVHSEDKRASAEFLADLLELGTTTFGPFVQVTTANGVGLDFATAPKGHITPQHYAFLVSDEEFDAAFTKIRARGLTYWADPQHRRKGEINRNDGGRGVYFLDPSGHNLELITVPYGGWPTR</sequence>
<dbReference type="Gene3D" id="3.10.180.10">
    <property type="entry name" value="2,3-Dihydroxybiphenyl 1,2-Dioxygenase, domain 1"/>
    <property type="match status" value="1"/>
</dbReference>
<dbReference type="EMBL" id="STGY01000029">
    <property type="protein sequence ID" value="THV42158.1"/>
    <property type="molecule type" value="Genomic_DNA"/>
</dbReference>
<dbReference type="CDD" id="cd08351">
    <property type="entry name" value="ChaP_like"/>
    <property type="match status" value="1"/>
</dbReference>
<dbReference type="AlphaFoldDB" id="A0A4S8QCR8"/>
<dbReference type="OrthoDB" id="9810341at2"/>
<organism evidence="2 3">
    <name type="scientific">Glycomyces buryatensis</name>
    <dbReference type="NCBI Taxonomy" id="2570927"/>
    <lineage>
        <taxon>Bacteria</taxon>
        <taxon>Bacillati</taxon>
        <taxon>Actinomycetota</taxon>
        <taxon>Actinomycetes</taxon>
        <taxon>Glycomycetales</taxon>
        <taxon>Glycomycetaceae</taxon>
        <taxon>Glycomyces</taxon>
    </lineage>
</organism>
<dbReference type="Pfam" id="PF00903">
    <property type="entry name" value="Glyoxalase"/>
    <property type="match status" value="1"/>
</dbReference>
<dbReference type="RefSeq" id="WP_136534003.1">
    <property type="nucleotide sequence ID" value="NZ_STGY01000029.1"/>
</dbReference>
<keyword evidence="3" id="KW-1185">Reference proteome</keyword>
<evidence type="ECO:0000313" key="2">
    <source>
        <dbReference type="EMBL" id="THV42158.1"/>
    </source>
</evidence>
<dbReference type="InterPro" id="IPR037523">
    <property type="entry name" value="VOC_core"/>
</dbReference>
<reference evidence="2 3" key="2">
    <citation type="submission" date="2019-05" db="EMBL/GenBank/DDBJ databases">
        <title>Glycomyces buryatensis sp. nov.</title>
        <authorList>
            <person name="Nikitina E."/>
        </authorList>
    </citation>
    <scope>NUCLEOTIDE SEQUENCE [LARGE SCALE GENOMIC DNA]</scope>
    <source>
        <strain evidence="2 3">18</strain>
    </source>
</reference>
<name>A0A4S8QCR8_9ACTN</name>
<dbReference type="InterPro" id="IPR004360">
    <property type="entry name" value="Glyas_Fos-R_dOase_dom"/>
</dbReference>
<dbReference type="SUPFAM" id="SSF54593">
    <property type="entry name" value="Glyoxalase/Bleomycin resistance protein/Dihydroxybiphenyl dioxygenase"/>
    <property type="match status" value="1"/>
</dbReference>
<accession>A0A4S8QCR8</accession>
<evidence type="ECO:0000259" key="1">
    <source>
        <dbReference type="PROSITE" id="PS51819"/>
    </source>
</evidence>
<reference evidence="3" key="1">
    <citation type="submission" date="2019-04" db="EMBL/GenBank/DDBJ databases">
        <title>Nocardioides xinjiangensis sp. nov.</title>
        <authorList>
            <person name="Liu S."/>
        </authorList>
    </citation>
    <scope>NUCLEOTIDE SEQUENCE [LARGE SCALE GENOMIC DNA]</scope>
    <source>
        <strain evidence="3">18</strain>
    </source>
</reference>
<proteinExistence type="predicted"/>
<dbReference type="PROSITE" id="PS51819">
    <property type="entry name" value="VOC"/>
    <property type="match status" value="1"/>
</dbReference>
<evidence type="ECO:0000313" key="3">
    <source>
        <dbReference type="Proteomes" id="UP000308760"/>
    </source>
</evidence>
<dbReference type="InterPro" id="IPR029068">
    <property type="entry name" value="Glyas_Bleomycin-R_OHBP_Dase"/>
</dbReference>